<keyword evidence="2" id="KW-1185">Reference proteome</keyword>
<sequence>MAALVLLAPTTVLEVGDAGSGQVVDGQPVRGQLEGGGDAAPPVLVDPGAQGIDLEGQGAELAPFVDLREIGVDEGGNVYVGEFGTGRIVRLDTEGHYEGQWFVADSEAPLTSMVVASDGTVHAQRGFDVFAYDGPTGVLRGRVELAGGGPIQVLQAVAPLDAGGAVLLERVGATTDLVWIDRDGNEVRRVDSGLQPTDRVDRMATDAAGVVHAVGTSVGDGIRNGLWVFEPDGTRRVFLSGEGLGPGAWDLALGLAVDRESRLAVSTLDGVQLYDADLRWIGTLPTDGVTWGLAFEGNRLWGIVDDTVRAWDDVFA</sequence>
<protein>
    <submittedName>
        <fullName evidence="1">Uncharacterized protein</fullName>
    </submittedName>
</protein>
<dbReference type="AlphaFoldDB" id="A0A346XSU7"/>
<dbReference type="SUPFAM" id="SSF101898">
    <property type="entry name" value="NHL repeat"/>
    <property type="match status" value="1"/>
</dbReference>
<dbReference type="EMBL" id="CP031165">
    <property type="protein sequence ID" value="AXV05294.1"/>
    <property type="molecule type" value="Genomic_DNA"/>
</dbReference>
<dbReference type="Proteomes" id="UP000264006">
    <property type="component" value="Chromosome"/>
</dbReference>
<proteinExistence type="predicted"/>
<gene>
    <name evidence="1" type="ORF">DVS28_a0590</name>
</gene>
<dbReference type="InterPro" id="IPR011042">
    <property type="entry name" value="6-blade_b-propeller_TolB-like"/>
</dbReference>
<dbReference type="OrthoDB" id="3649544at2"/>
<evidence type="ECO:0000313" key="1">
    <source>
        <dbReference type="EMBL" id="AXV05294.1"/>
    </source>
</evidence>
<dbReference type="Gene3D" id="2.120.10.30">
    <property type="entry name" value="TolB, C-terminal domain"/>
    <property type="match status" value="1"/>
</dbReference>
<evidence type="ECO:0000313" key="2">
    <source>
        <dbReference type="Proteomes" id="UP000264006"/>
    </source>
</evidence>
<accession>A0A346XSU7</accession>
<organism evidence="1 2">
    <name type="scientific">Euzebya pacifica</name>
    <dbReference type="NCBI Taxonomy" id="1608957"/>
    <lineage>
        <taxon>Bacteria</taxon>
        <taxon>Bacillati</taxon>
        <taxon>Actinomycetota</taxon>
        <taxon>Nitriliruptoria</taxon>
        <taxon>Euzebyales</taxon>
    </lineage>
</organism>
<dbReference type="KEGG" id="euz:DVS28_a0590"/>
<reference evidence="1 2" key="1">
    <citation type="submission" date="2018-09" db="EMBL/GenBank/DDBJ databases">
        <title>Complete genome sequence of Euzebya sp. DY32-46 isolated from seawater of Pacific Ocean.</title>
        <authorList>
            <person name="Xu L."/>
            <person name="Wu Y.-H."/>
            <person name="Xu X.-W."/>
        </authorList>
    </citation>
    <scope>NUCLEOTIDE SEQUENCE [LARGE SCALE GENOMIC DNA]</scope>
    <source>
        <strain evidence="1 2">DY32-46</strain>
    </source>
</reference>
<name>A0A346XSU7_9ACTN</name>